<dbReference type="KEGG" id="pin:Ping_1211"/>
<dbReference type="STRING" id="357804.Ping_1211"/>
<evidence type="ECO:0000256" key="1">
    <source>
        <dbReference type="ARBA" id="ARBA00006018"/>
    </source>
</evidence>
<dbReference type="GO" id="GO:0051604">
    <property type="term" value="P:protein maturation"/>
    <property type="evidence" value="ECO:0007669"/>
    <property type="project" value="TreeGrafter"/>
</dbReference>
<dbReference type="NCBIfam" id="TIGR00074">
    <property type="entry name" value="hypC_hupF"/>
    <property type="match status" value="1"/>
</dbReference>
<comment type="similarity">
    <text evidence="1">Belongs to the HupF/HypC family.</text>
</comment>
<dbReference type="Proteomes" id="UP000000639">
    <property type="component" value="Chromosome"/>
</dbReference>
<dbReference type="eggNOG" id="COG0298">
    <property type="taxonomic scope" value="Bacteria"/>
</dbReference>
<dbReference type="AlphaFoldDB" id="A1SU78"/>
<protein>
    <submittedName>
        <fullName evidence="2">Hydrogenase assembly chaperone hypC/hupF</fullName>
    </submittedName>
</protein>
<dbReference type="SUPFAM" id="SSF159127">
    <property type="entry name" value="HupF/HypC-like"/>
    <property type="match status" value="1"/>
</dbReference>
<accession>A1SU78</accession>
<sequence length="84" mass="9404">MIIREQTMCLAIPGQVISINQSASPITAKVNFSGIIREVVVEWIDQVAVNDYVIVHAGFAISKLDQQAALETLQLFEQFEQQQE</sequence>
<dbReference type="FunFam" id="2.30.30.140:FF:000022">
    <property type="entry name" value="Hydrogenase assembly chaperone HybG"/>
    <property type="match status" value="1"/>
</dbReference>
<dbReference type="PANTHER" id="PTHR35177">
    <property type="entry name" value="HYDROGENASE MATURATION FACTOR HYBG"/>
    <property type="match status" value="1"/>
</dbReference>
<organism evidence="2 3">
    <name type="scientific">Psychromonas ingrahamii (strain DSM 17664 / CCUG 51855 / 37)</name>
    <dbReference type="NCBI Taxonomy" id="357804"/>
    <lineage>
        <taxon>Bacteria</taxon>
        <taxon>Pseudomonadati</taxon>
        <taxon>Pseudomonadota</taxon>
        <taxon>Gammaproteobacteria</taxon>
        <taxon>Alteromonadales</taxon>
        <taxon>Psychromonadaceae</taxon>
        <taxon>Psychromonas</taxon>
    </lineage>
</organism>
<reference evidence="2 3" key="1">
    <citation type="submission" date="2007-01" db="EMBL/GenBank/DDBJ databases">
        <title>Complete sequence of Psychromonas ingrahamii 37.</title>
        <authorList>
            <consortium name="US DOE Joint Genome Institute"/>
            <person name="Copeland A."/>
            <person name="Lucas S."/>
            <person name="Lapidus A."/>
            <person name="Barry K."/>
            <person name="Detter J.C."/>
            <person name="Glavina del Rio T."/>
            <person name="Hammon N."/>
            <person name="Israni S."/>
            <person name="Dalin E."/>
            <person name="Tice H."/>
            <person name="Pitluck S."/>
            <person name="Thompson L.S."/>
            <person name="Brettin T."/>
            <person name="Bruce D."/>
            <person name="Han C."/>
            <person name="Tapia R."/>
            <person name="Schmutz J."/>
            <person name="Larimer F."/>
            <person name="Land M."/>
            <person name="Hauser L."/>
            <person name="Kyrpides N."/>
            <person name="Ivanova N."/>
            <person name="Staley J."/>
            <person name="Richardson P."/>
        </authorList>
    </citation>
    <scope>NUCLEOTIDE SEQUENCE [LARGE SCALE GENOMIC DNA]</scope>
    <source>
        <strain evidence="2 3">37</strain>
    </source>
</reference>
<dbReference type="Pfam" id="PF01455">
    <property type="entry name" value="HupF_HypC"/>
    <property type="match status" value="1"/>
</dbReference>
<dbReference type="GO" id="GO:1902670">
    <property type="term" value="F:carbon dioxide binding"/>
    <property type="evidence" value="ECO:0007669"/>
    <property type="project" value="TreeGrafter"/>
</dbReference>
<dbReference type="HOGENOM" id="CLU_159381_2_2_6"/>
<dbReference type="GO" id="GO:0005506">
    <property type="term" value="F:iron ion binding"/>
    <property type="evidence" value="ECO:0007669"/>
    <property type="project" value="TreeGrafter"/>
</dbReference>
<dbReference type="PANTHER" id="PTHR35177:SF2">
    <property type="entry name" value="HYDROGENASE MATURATION FACTOR HYBG"/>
    <property type="match status" value="1"/>
</dbReference>
<dbReference type="PRINTS" id="PR00445">
    <property type="entry name" value="HUPFHYPC"/>
</dbReference>
<dbReference type="InterPro" id="IPR001109">
    <property type="entry name" value="Hydrogenase_HupF/HypC"/>
</dbReference>
<gene>
    <name evidence="2" type="ordered locus">Ping_1211</name>
</gene>
<keyword evidence="3" id="KW-1185">Reference proteome</keyword>
<evidence type="ECO:0000313" key="2">
    <source>
        <dbReference type="EMBL" id="ABM03043.1"/>
    </source>
</evidence>
<proteinExistence type="inferred from homology"/>
<name>A1SU78_PSYIN</name>
<dbReference type="Gene3D" id="2.30.30.140">
    <property type="match status" value="1"/>
</dbReference>
<evidence type="ECO:0000313" key="3">
    <source>
        <dbReference type="Proteomes" id="UP000000639"/>
    </source>
</evidence>
<dbReference type="EMBL" id="CP000510">
    <property type="protein sequence ID" value="ABM03043.1"/>
    <property type="molecule type" value="Genomic_DNA"/>
</dbReference>